<evidence type="ECO:0000313" key="2">
    <source>
        <dbReference type="EMBL" id="KAJ7322920.1"/>
    </source>
</evidence>
<organism evidence="2 3">
    <name type="scientific">Mycena albidolilacea</name>
    <dbReference type="NCBI Taxonomy" id="1033008"/>
    <lineage>
        <taxon>Eukaryota</taxon>
        <taxon>Fungi</taxon>
        <taxon>Dikarya</taxon>
        <taxon>Basidiomycota</taxon>
        <taxon>Agaricomycotina</taxon>
        <taxon>Agaricomycetes</taxon>
        <taxon>Agaricomycetidae</taxon>
        <taxon>Agaricales</taxon>
        <taxon>Marasmiineae</taxon>
        <taxon>Mycenaceae</taxon>
        <taxon>Mycena</taxon>
    </lineage>
</organism>
<evidence type="ECO:0000256" key="1">
    <source>
        <dbReference type="SAM" id="MobiDB-lite"/>
    </source>
</evidence>
<feature type="compositionally biased region" description="Basic and acidic residues" evidence="1">
    <location>
        <begin position="171"/>
        <end position="186"/>
    </location>
</feature>
<dbReference type="AlphaFoldDB" id="A0AAD6ZI41"/>
<gene>
    <name evidence="2" type="ORF">DFH08DRAFT_888264</name>
</gene>
<protein>
    <submittedName>
        <fullName evidence="2">Uncharacterized protein</fullName>
    </submittedName>
</protein>
<proteinExistence type="predicted"/>
<dbReference type="EMBL" id="JARIHO010000048">
    <property type="protein sequence ID" value="KAJ7322920.1"/>
    <property type="molecule type" value="Genomic_DNA"/>
</dbReference>
<feature type="compositionally biased region" description="Low complexity" evidence="1">
    <location>
        <begin position="154"/>
        <end position="170"/>
    </location>
</feature>
<evidence type="ECO:0000313" key="3">
    <source>
        <dbReference type="Proteomes" id="UP001218218"/>
    </source>
</evidence>
<sequence>MTFLVPSCQTKFTSYKHVKHHSSCPIRQFPSLRPMPLPEGHSSIGQVYTCKRHNKVIVLTSTVSTSSSREAQSKSVLPFHPSPAAAKTSPSSTEPTRTMGKGKQVSAPAPKKPSTARPAPAPSLPHPLLNARMSPYSLATDMLVDAVKAGMAAAPGPPGTAGQQGPGEAWWRAEREEEGGEGERMRRGSTNEINLFVDSFLEVARLYMTH</sequence>
<keyword evidence="3" id="KW-1185">Reference proteome</keyword>
<reference evidence="2" key="1">
    <citation type="submission" date="2023-03" db="EMBL/GenBank/DDBJ databases">
        <title>Massive genome expansion in bonnet fungi (Mycena s.s.) driven by repeated elements and novel gene families across ecological guilds.</title>
        <authorList>
            <consortium name="Lawrence Berkeley National Laboratory"/>
            <person name="Harder C.B."/>
            <person name="Miyauchi S."/>
            <person name="Viragh M."/>
            <person name="Kuo A."/>
            <person name="Thoen E."/>
            <person name="Andreopoulos B."/>
            <person name="Lu D."/>
            <person name="Skrede I."/>
            <person name="Drula E."/>
            <person name="Henrissat B."/>
            <person name="Morin E."/>
            <person name="Kohler A."/>
            <person name="Barry K."/>
            <person name="LaButti K."/>
            <person name="Morin E."/>
            <person name="Salamov A."/>
            <person name="Lipzen A."/>
            <person name="Mereny Z."/>
            <person name="Hegedus B."/>
            <person name="Baldrian P."/>
            <person name="Stursova M."/>
            <person name="Weitz H."/>
            <person name="Taylor A."/>
            <person name="Grigoriev I.V."/>
            <person name="Nagy L.G."/>
            <person name="Martin F."/>
            <person name="Kauserud H."/>
        </authorList>
    </citation>
    <scope>NUCLEOTIDE SEQUENCE</scope>
    <source>
        <strain evidence="2">CBHHK002</strain>
    </source>
</reference>
<name>A0AAD6ZI41_9AGAR</name>
<dbReference type="Proteomes" id="UP001218218">
    <property type="component" value="Unassembled WGS sequence"/>
</dbReference>
<feature type="region of interest" description="Disordered" evidence="1">
    <location>
        <begin position="62"/>
        <end position="128"/>
    </location>
</feature>
<feature type="compositionally biased region" description="Low complexity" evidence="1">
    <location>
        <begin position="82"/>
        <end position="96"/>
    </location>
</feature>
<feature type="region of interest" description="Disordered" evidence="1">
    <location>
        <begin position="154"/>
        <end position="187"/>
    </location>
</feature>
<accession>A0AAD6ZI41</accession>
<comment type="caution">
    <text evidence="2">The sequence shown here is derived from an EMBL/GenBank/DDBJ whole genome shotgun (WGS) entry which is preliminary data.</text>
</comment>